<feature type="domain" description="FLYWCH-type" evidence="4">
    <location>
        <begin position="6"/>
        <end position="57"/>
    </location>
</feature>
<sequence length="73" mass="8617">MIKLVNGKSQLLYQNYTYYRHYVTKSQIRWSCTSNCKAYLKTDVSLVVKKLCGEHSHQPKFMHKTQDGIYVTL</sequence>
<name>S4NL62_9NEOP</name>
<evidence type="ECO:0000256" key="1">
    <source>
        <dbReference type="ARBA" id="ARBA00022723"/>
    </source>
</evidence>
<dbReference type="Pfam" id="PF04500">
    <property type="entry name" value="FLYWCH"/>
    <property type="match status" value="1"/>
</dbReference>
<accession>S4NL62</accession>
<evidence type="ECO:0000259" key="4">
    <source>
        <dbReference type="Pfam" id="PF04500"/>
    </source>
</evidence>
<reference evidence="5" key="1">
    <citation type="journal article" date="2013" name="BMC Genomics">
        <title>Unscrambling butterfly oogenesis.</title>
        <authorList>
            <person name="Carter J.M."/>
            <person name="Baker S.C."/>
            <person name="Pink R."/>
            <person name="Carter D.R."/>
            <person name="Collins A."/>
            <person name="Tomlin J."/>
            <person name="Gibbs M."/>
            <person name="Breuker C.J."/>
        </authorList>
    </citation>
    <scope>NUCLEOTIDE SEQUENCE</scope>
    <source>
        <tissue evidence="5">Ovary</tissue>
    </source>
</reference>
<dbReference type="InterPro" id="IPR007588">
    <property type="entry name" value="Znf_FLYWCH"/>
</dbReference>
<evidence type="ECO:0000256" key="2">
    <source>
        <dbReference type="ARBA" id="ARBA00022771"/>
    </source>
</evidence>
<keyword evidence="1" id="KW-0479">Metal-binding</keyword>
<proteinExistence type="predicted"/>
<reference evidence="5" key="2">
    <citation type="submission" date="2013-05" db="EMBL/GenBank/DDBJ databases">
        <authorList>
            <person name="Carter J.-M."/>
            <person name="Baker S.C."/>
            <person name="Pink R."/>
            <person name="Carter D.R.F."/>
            <person name="Collins A."/>
            <person name="Tomlin J."/>
            <person name="Gibbs M."/>
            <person name="Breuker C.J."/>
        </authorList>
    </citation>
    <scope>NUCLEOTIDE SEQUENCE</scope>
    <source>
        <tissue evidence="5">Ovary</tissue>
    </source>
</reference>
<evidence type="ECO:0000256" key="3">
    <source>
        <dbReference type="ARBA" id="ARBA00022833"/>
    </source>
</evidence>
<dbReference type="EMBL" id="GAIX01013104">
    <property type="protein sequence ID" value="JAA79456.1"/>
    <property type="molecule type" value="Transcribed_RNA"/>
</dbReference>
<organism evidence="5">
    <name type="scientific">Pararge aegeria</name>
    <name type="common">speckled wood butterfly</name>
    <dbReference type="NCBI Taxonomy" id="116150"/>
    <lineage>
        <taxon>Eukaryota</taxon>
        <taxon>Metazoa</taxon>
        <taxon>Ecdysozoa</taxon>
        <taxon>Arthropoda</taxon>
        <taxon>Hexapoda</taxon>
        <taxon>Insecta</taxon>
        <taxon>Pterygota</taxon>
        <taxon>Neoptera</taxon>
        <taxon>Endopterygota</taxon>
        <taxon>Lepidoptera</taxon>
        <taxon>Glossata</taxon>
        <taxon>Ditrysia</taxon>
        <taxon>Papilionoidea</taxon>
        <taxon>Nymphalidae</taxon>
        <taxon>Satyrinae</taxon>
        <taxon>Satyrini</taxon>
        <taxon>Parargina</taxon>
        <taxon>Pararge</taxon>
    </lineage>
</organism>
<dbReference type="AlphaFoldDB" id="S4NL62"/>
<protein>
    <recommendedName>
        <fullName evidence="4">FLYWCH-type domain-containing protein</fullName>
    </recommendedName>
</protein>
<dbReference type="GO" id="GO:0008270">
    <property type="term" value="F:zinc ion binding"/>
    <property type="evidence" value="ECO:0007669"/>
    <property type="project" value="UniProtKB-KW"/>
</dbReference>
<keyword evidence="2" id="KW-0863">Zinc-finger</keyword>
<dbReference type="Gene3D" id="2.20.25.240">
    <property type="match status" value="1"/>
</dbReference>
<evidence type="ECO:0000313" key="5">
    <source>
        <dbReference type="EMBL" id="JAA79456.1"/>
    </source>
</evidence>
<keyword evidence="3" id="KW-0862">Zinc</keyword>